<evidence type="ECO:0000313" key="4">
    <source>
        <dbReference type="Proteomes" id="UP000198221"/>
    </source>
</evidence>
<evidence type="ECO:0000256" key="1">
    <source>
        <dbReference type="SAM" id="SignalP"/>
    </source>
</evidence>
<accession>A0A1C5HUU5</accession>
<dbReference type="OrthoDB" id="3386021at2"/>
<dbReference type="GO" id="GO:0005975">
    <property type="term" value="P:carbohydrate metabolic process"/>
    <property type="evidence" value="ECO:0007669"/>
    <property type="project" value="UniProtKB-ARBA"/>
</dbReference>
<dbReference type="InterPro" id="IPR001434">
    <property type="entry name" value="OmcB-like_DUF11"/>
</dbReference>
<keyword evidence="1" id="KW-0732">Signal</keyword>
<feature type="signal peptide" evidence="1">
    <location>
        <begin position="1"/>
        <end position="37"/>
    </location>
</feature>
<dbReference type="InterPro" id="IPR006311">
    <property type="entry name" value="TAT_signal"/>
</dbReference>
<dbReference type="RefSeq" id="WP_089011899.1">
    <property type="nucleotide sequence ID" value="NZ_LT607754.1"/>
</dbReference>
<protein>
    <submittedName>
        <fullName evidence="3">Conserved repeat domain-containing protein</fullName>
    </submittedName>
</protein>
<feature type="domain" description="DUF11" evidence="2">
    <location>
        <begin position="177"/>
        <end position="297"/>
    </location>
</feature>
<reference evidence="4" key="1">
    <citation type="submission" date="2016-06" db="EMBL/GenBank/DDBJ databases">
        <authorList>
            <person name="Varghese N."/>
            <person name="Submissions Spin"/>
        </authorList>
    </citation>
    <scope>NUCLEOTIDE SEQUENCE [LARGE SCALE GENOMIC DNA]</scope>
    <source>
        <strain evidence="4">DSM 43819</strain>
    </source>
</reference>
<dbReference type="EMBL" id="LT607754">
    <property type="protein sequence ID" value="SCG49825.1"/>
    <property type="molecule type" value="Genomic_DNA"/>
</dbReference>
<proteinExistence type="predicted"/>
<dbReference type="Proteomes" id="UP000198221">
    <property type="component" value="Chromosome I"/>
</dbReference>
<sequence>MSVHSRSTRQHLLRSSLAVGALAALGTGLLPAAPAGAAPARTDLVVGTSVDPVEVPAGGGSSTLTLDLRNSGTKASQDVTVAFTLPAGTWFFTDGFVVPPSWHCDLLGTATCSYAPLAAGEVADTLSIPFGIPAGTAGDTLTITATASTRMESSLTNNTGQATVHYIPSTVDLDFVPAATTQQLLPNEQAQLVTSVRNTGNSPSGEVTVTTPVPAGMRGWETYNEGWDCAFGNGVADGRTGWRCVHGPLQPGQTSEPLTFAADLTDTTVGDIVTLEATASTTSTETILDNNMARDTVTVEQGATVRGTVWVDNNRNGVRDANEGGAPVGNGGIDHIELIPQTSGQPGYTVTVNPDGTYVAYARPGTYRAEFYVQDPHEFIDSVDSDLIYHWNETGGYNNYGYTDWFTVTTSDQVTLDAGVN</sequence>
<dbReference type="AlphaFoldDB" id="A0A1C5HUU5"/>
<dbReference type="PROSITE" id="PS51318">
    <property type="entry name" value="TAT"/>
    <property type="match status" value="1"/>
</dbReference>
<evidence type="ECO:0000259" key="2">
    <source>
        <dbReference type="Pfam" id="PF01345"/>
    </source>
</evidence>
<gene>
    <name evidence="3" type="ORF">GA0070613_1859</name>
</gene>
<dbReference type="Gene3D" id="2.60.40.10">
    <property type="entry name" value="Immunoglobulins"/>
    <property type="match status" value="2"/>
</dbReference>
<dbReference type="InterPro" id="IPR013783">
    <property type="entry name" value="Ig-like_fold"/>
</dbReference>
<feature type="domain" description="DUF11" evidence="2">
    <location>
        <begin position="43"/>
        <end position="164"/>
    </location>
</feature>
<dbReference type="Pfam" id="PF01345">
    <property type="entry name" value="DUF11"/>
    <property type="match status" value="2"/>
</dbReference>
<name>A0A1C5HUU5_9ACTN</name>
<organism evidence="3 4">
    <name type="scientific">Micromonospora inositola</name>
    <dbReference type="NCBI Taxonomy" id="47865"/>
    <lineage>
        <taxon>Bacteria</taxon>
        <taxon>Bacillati</taxon>
        <taxon>Actinomycetota</taxon>
        <taxon>Actinomycetes</taxon>
        <taxon>Micromonosporales</taxon>
        <taxon>Micromonosporaceae</taxon>
        <taxon>Micromonospora</taxon>
    </lineage>
</organism>
<feature type="chain" id="PRO_5008718125" evidence="1">
    <location>
        <begin position="38"/>
        <end position="421"/>
    </location>
</feature>
<keyword evidence="4" id="KW-1185">Reference proteome</keyword>
<dbReference type="SUPFAM" id="SSF117074">
    <property type="entry name" value="Hypothetical protein PA1324"/>
    <property type="match status" value="1"/>
</dbReference>
<evidence type="ECO:0000313" key="3">
    <source>
        <dbReference type="EMBL" id="SCG49825.1"/>
    </source>
</evidence>